<dbReference type="PROSITE" id="PS50835">
    <property type="entry name" value="IG_LIKE"/>
    <property type="match status" value="6"/>
</dbReference>
<keyword evidence="1" id="KW-0812">Transmembrane</keyword>
<dbReference type="SMART" id="SM00408">
    <property type="entry name" value="IGc2"/>
    <property type="match status" value="3"/>
</dbReference>
<reference evidence="3" key="1">
    <citation type="submission" date="2021-06" db="EMBL/GenBank/DDBJ databases">
        <authorList>
            <consortium name="Wellcome Sanger Institute Data Sharing"/>
        </authorList>
    </citation>
    <scope>NUCLEOTIDE SEQUENCE [LARGE SCALE GENOMIC DNA]</scope>
</reference>
<dbReference type="InterPro" id="IPR036179">
    <property type="entry name" value="Ig-like_dom_sf"/>
</dbReference>
<evidence type="ECO:0000313" key="4">
    <source>
        <dbReference type="Proteomes" id="UP000694620"/>
    </source>
</evidence>
<feature type="domain" description="Ig-like" evidence="2">
    <location>
        <begin position="49"/>
        <end position="138"/>
    </location>
</feature>
<keyword evidence="4" id="KW-1185">Reference proteome</keyword>
<reference evidence="3" key="3">
    <citation type="submission" date="2025-09" db="UniProtKB">
        <authorList>
            <consortium name="Ensembl"/>
        </authorList>
    </citation>
    <scope>IDENTIFICATION</scope>
</reference>
<feature type="domain" description="Ig-like" evidence="2">
    <location>
        <begin position="429"/>
        <end position="508"/>
    </location>
</feature>
<dbReference type="SUPFAM" id="SSF48726">
    <property type="entry name" value="Immunoglobulin"/>
    <property type="match status" value="7"/>
</dbReference>
<name>A0A8C4SCL5_ERPCA</name>
<feature type="domain" description="Ig-like" evidence="2">
    <location>
        <begin position="333"/>
        <end position="417"/>
    </location>
</feature>
<dbReference type="GO" id="GO:0005886">
    <property type="term" value="C:plasma membrane"/>
    <property type="evidence" value="ECO:0007669"/>
    <property type="project" value="TreeGrafter"/>
</dbReference>
<keyword evidence="1" id="KW-1133">Transmembrane helix</keyword>
<dbReference type="InterPro" id="IPR007110">
    <property type="entry name" value="Ig-like_dom"/>
</dbReference>
<dbReference type="AlphaFoldDB" id="A0A8C4SCL5"/>
<dbReference type="GO" id="GO:0005178">
    <property type="term" value="F:integrin binding"/>
    <property type="evidence" value="ECO:0007669"/>
    <property type="project" value="InterPro"/>
</dbReference>
<dbReference type="GeneTree" id="ENSGT00940000156511"/>
<dbReference type="SMART" id="SM00409">
    <property type="entry name" value="IG"/>
    <property type="match status" value="4"/>
</dbReference>
<proteinExistence type="predicted"/>
<dbReference type="InterPro" id="IPR003599">
    <property type="entry name" value="Ig_sub"/>
</dbReference>
<dbReference type="Gene3D" id="2.60.40.10">
    <property type="entry name" value="Immunoglobulins"/>
    <property type="match status" value="7"/>
</dbReference>
<dbReference type="Pfam" id="PF13927">
    <property type="entry name" value="Ig_3"/>
    <property type="match status" value="2"/>
</dbReference>
<dbReference type="InterPro" id="IPR013783">
    <property type="entry name" value="Ig-like_fold"/>
</dbReference>
<keyword evidence="1" id="KW-0472">Membrane</keyword>
<accession>A0A8C4SCL5</accession>
<evidence type="ECO:0000313" key="3">
    <source>
        <dbReference type="Ensembl" id="ENSECRP00000012609.1"/>
    </source>
</evidence>
<evidence type="ECO:0000256" key="1">
    <source>
        <dbReference type="SAM" id="Phobius"/>
    </source>
</evidence>
<feature type="domain" description="Ig-like" evidence="2">
    <location>
        <begin position="232"/>
        <end position="326"/>
    </location>
</feature>
<dbReference type="InterPro" id="IPR003598">
    <property type="entry name" value="Ig_sub2"/>
</dbReference>
<dbReference type="Proteomes" id="UP000694620">
    <property type="component" value="Chromosome 10"/>
</dbReference>
<organism evidence="3 4">
    <name type="scientific">Erpetoichthys calabaricus</name>
    <name type="common">Rope fish</name>
    <name type="synonym">Calamoichthys calabaricus</name>
    <dbReference type="NCBI Taxonomy" id="27687"/>
    <lineage>
        <taxon>Eukaryota</taxon>
        <taxon>Metazoa</taxon>
        <taxon>Chordata</taxon>
        <taxon>Craniata</taxon>
        <taxon>Vertebrata</taxon>
        <taxon>Euteleostomi</taxon>
        <taxon>Actinopterygii</taxon>
        <taxon>Polypteriformes</taxon>
        <taxon>Polypteridae</taxon>
        <taxon>Erpetoichthys</taxon>
    </lineage>
</organism>
<evidence type="ECO:0000259" key="2">
    <source>
        <dbReference type="PROSITE" id="PS50835"/>
    </source>
</evidence>
<feature type="domain" description="Ig-like" evidence="2">
    <location>
        <begin position="616"/>
        <end position="698"/>
    </location>
</feature>
<sequence length="755" mass="82857">MPGSPENNRINVTPKVEDDGYLYVCNVKCGNEIKQKLTKLILFALQSPPAIQVKNCMEDGVPALTLTCSVDGVYSQREATIQWLHGDSVLKEEEFGDFAVTSEYRMSPQNTEDDIVCRVTVHVGDDDPKIITKSSSISPSDLCKYEVIIPSETIAEVGTLTMIECRSTGCDSPEYWWSTVEDIPTPGSSENNRINIIPKVEHDGYLYVCNVKCGRETKQKRTKLTVFALPSPPVIQAKNGTEDGSAAVTLTCSADGVYSKRGATIQWLHGDSLLKEFHDSAVTSEYTSEYRVSPKNGEGYIVCKVTILVGDHDNDQQIITKSSSISLSDLYAPSQVRISVFPDSTVREGDMVNLSCAADSRWPPQIRWSRRLANGQFEKVSDDAVLLIDEALQTHGGTYQCEAFSVYGSSSANVSVTVEAASFEAETRPVQGRTTVMLGSPLDVICCADGCSSPHFNWTKEMDNPSNSSTLALESRLSFPGVRVEDGGSYLCEVRCGSVRKSSRIQITVYAFPQDPVIDSVGIFREGEEATVTCTIQDVYPASSMEIQWLEGETILESHTGSGAVVQNVTSCYKWAPKAEDRKKQVSCRAVLHVDGIPEEQRSRLAVADIDVFIPPRNTTVQVHPLAEVQEGEDVTIFCQTISYPPSTMTLKKVGDSASYSSSDGNFSLYNLTLKDSGRYELNVTNEAGYEVEVIEITVERRCEPLQAPPFMAKIVVPALCLATLALVAFFISKLKKKLRTKGTYEVTELVAMAV</sequence>
<feature type="domain" description="Ig-like" evidence="2">
    <location>
        <begin position="516"/>
        <end position="550"/>
    </location>
</feature>
<reference evidence="3" key="2">
    <citation type="submission" date="2025-08" db="UniProtKB">
        <authorList>
            <consortium name="Ensembl"/>
        </authorList>
    </citation>
    <scope>IDENTIFICATION</scope>
</reference>
<dbReference type="GO" id="GO:0007155">
    <property type="term" value="P:cell adhesion"/>
    <property type="evidence" value="ECO:0007669"/>
    <property type="project" value="InterPro"/>
</dbReference>
<feature type="transmembrane region" description="Helical" evidence="1">
    <location>
        <begin position="711"/>
        <end position="732"/>
    </location>
</feature>
<dbReference type="Ensembl" id="ENSECRT00000012825.1">
    <property type="protein sequence ID" value="ENSECRP00000012609.1"/>
    <property type="gene ID" value="ENSECRG00000008406.1"/>
</dbReference>
<protein>
    <recommendedName>
        <fullName evidence="2">Ig-like domain-containing protein</fullName>
    </recommendedName>
</protein>
<dbReference type="PANTHER" id="PTHR13771">
    <property type="entry name" value="INTERCELLULAR ADHESION MOLECULE"/>
    <property type="match status" value="1"/>
</dbReference>
<dbReference type="PANTHER" id="PTHR13771:SF14">
    <property type="entry name" value="VASCULAR CELL ADHESION PROTEIN 1"/>
    <property type="match status" value="1"/>
</dbReference>
<dbReference type="InterPro" id="IPR047012">
    <property type="entry name" value="ICAM_VCAM"/>
</dbReference>